<dbReference type="InterPro" id="IPR049704">
    <property type="entry name" value="Aminotrans_3_PPA_site"/>
</dbReference>
<evidence type="ECO:0000313" key="3">
    <source>
        <dbReference type="EMBL" id="MPM21131.1"/>
    </source>
</evidence>
<sequence>MDHTMTPEEMAAGRAALMGGNVGGNFDLLVKEAHGSTIVDMNGKEYLDCTSQAWSMNIGFSHPKVIAAVQEQVTHYMHIRTSFETIPKLMLSKRLAEMAPGKLKKVSYCLHGGNAIEGAIKLAIRNNPGKSKFITFYDGYHGRTFTSMNMCWPHPNNGFVSYMNAPVRVPQAYCYRCPMGKTCGYPACGLQCANFLEDAVKNAVDGGPCALIMEPIQGNGGMIEYPKEFYKAVRDICDRNNMLLIWDEIQTAFGRPGTYFSSERYGVVPDVLVFGKALGGGFPIAGFLSNEDLQPLALGDQSFTFAHFPVSMAAANATLEVMEEEDICGQFREKGAYATKRLLAMKDKHDCIGDVRGPGLMIGVELVRSKETKEKFCEAEAYFVSEAFKRGVIVGGSKYAGLGNVVKLKPPAVITYKELDSVLDLYDELFTEIDKML</sequence>
<organism evidence="3">
    <name type="scientific">bioreactor metagenome</name>
    <dbReference type="NCBI Taxonomy" id="1076179"/>
    <lineage>
        <taxon>unclassified sequences</taxon>
        <taxon>metagenomes</taxon>
        <taxon>ecological metagenomes</taxon>
    </lineage>
</organism>
<dbReference type="EMBL" id="VSSQ01003527">
    <property type="protein sequence ID" value="MPM21131.1"/>
    <property type="molecule type" value="Genomic_DNA"/>
</dbReference>
<dbReference type="AlphaFoldDB" id="A0A644XZN9"/>
<name>A0A644XZN9_9ZZZZ</name>
<dbReference type="Gene3D" id="3.90.1150.10">
    <property type="entry name" value="Aspartate Aminotransferase, domain 1"/>
    <property type="match status" value="1"/>
</dbReference>
<dbReference type="GO" id="GO:0008483">
    <property type="term" value="F:transaminase activity"/>
    <property type="evidence" value="ECO:0007669"/>
    <property type="project" value="InterPro"/>
</dbReference>
<accession>A0A644XZN9</accession>
<comment type="similarity">
    <text evidence="1">Belongs to the class-III pyridoxal-phosphate-dependent aminotransferase family.</text>
</comment>
<proteinExistence type="inferred from homology"/>
<dbReference type="GO" id="GO:0016853">
    <property type="term" value="F:isomerase activity"/>
    <property type="evidence" value="ECO:0007669"/>
    <property type="project" value="UniProtKB-KW"/>
</dbReference>
<dbReference type="PROSITE" id="PS00600">
    <property type="entry name" value="AA_TRANSFER_CLASS_3"/>
    <property type="match status" value="1"/>
</dbReference>
<dbReference type="InterPro" id="IPR005814">
    <property type="entry name" value="Aminotrans_3"/>
</dbReference>
<gene>
    <name evidence="3" type="ORF">SDC9_67574</name>
</gene>
<dbReference type="PIRSF" id="PIRSF000521">
    <property type="entry name" value="Transaminase_4ab_Lys_Orn"/>
    <property type="match status" value="1"/>
</dbReference>
<keyword evidence="3" id="KW-0413">Isomerase</keyword>
<dbReference type="PANTHER" id="PTHR43094">
    <property type="entry name" value="AMINOTRANSFERASE"/>
    <property type="match status" value="1"/>
</dbReference>
<dbReference type="SUPFAM" id="SSF53383">
    <property type="entry name" value="PLP-dependent transferases"/>
    <property type="match status" value="1"/>
</dbReference>
<dbReference type="InterPro" id="IPR015422">
    <property type="entry name" value="PyrdxlP-dep_Trfase_small"/>
</dbReference>
<protein>
    <submittedName>
        <fullName evidence="3">Isoleucine 2-epimerase</fullName>
        <ecNumber evidence="3">5.1.1.21</ecNumber>
    </submittedName>
</protein>
<dbReference type="PANTHER" id="PTHR43094:SF1">
    <property type="entry name" value="AMINOTRANSFERASE CLASS-III"/>
    <property type="match status" value="1"/>
</dbReference>
<evidence type="ECO:0000256" key="2">
    <source>
        <dbReference type="ARBA" id="ARBA00022898"/>
    </source>
</evidence>
<dbReference type="InterPro" id="IPR015421">
    <property type="entry name" value="PyrdxlP-dep_Trfase_major"/>
</dbReference>
<dbReference type="GO" id="GO:0030170">
    <property type="term" value="F:pyridoxal phosphate binding"/>
    <property type="evidence" value="ECO:0007669"/>
    <property type="project" value="InterPro"/>
</dbReference>
<dbReference type="CDD" id="cd00610">
    <property type="entry name" value="OAT_like"/>
    <property type="match status" value="1"/>
</dbReference>
<dbReference type="EC" id="5.1.1.21" evidence="3"/>
<dbReference type="Pfam" id="PF00202">
    <property type="entry name" value="Aminotran_3"/>
    <property type="match status" value="1"/>
</dbReference>
<reference evidence="3" key="1">
    <citation type="submission" date="2019-08" db="EMBL/GenBank/DDBJ databases">
        <authorList>
            <person name="Kucharzyk K."/>
            <person name="Murdoch R.W."/>
            <person name="Higgins S."/>
            <person name="Loffler F."/>
        </authorList>
    </citation>
    <scope>NUCLEOTIDE SEQUENCE</scope>
</reference>
<dbReference type="InterPro" id="IPR015424">
    <property type="entry name" value="PyrdxlP-dep_Trfase"/>
</dbReference>
<dbReference type="Gene3D" id="3.40.640.10">
    <property type="entry name" value="Type I PLP-dependent aspartate aminotransferase-like (Major domain)"/>
    <property type="match status" value="1"/>
</dbReference>
<evidence type="ECO:0000256" key="1">
    <source>
        <dbReference type="ARBA" id="ARBA00008954"/>
    </source>
</evidence>
<comment type="caution">
    <text evidence="3">The sequence shown here is derived from an EMBL/GenBank/DDBJ whole genome shotgun (WGS) entry which is preliminary data.</text>
</comment>
<keyword evidence="2" id="KW-0663">Pyridoxal phosphate</keyword>